<dbReference type="Gene3D" id="3.10.180.10">
    <property type="entry name" value="2,3-Dihydroxybiphenyl 1,2-Dioxygenase, domain 1"/>
    <property type="match status" value="2"/>
</dbReference>
<dbReference type="EMBL" id="AEIG01000001">
    <property type="protein sequence ID" value="EGG30993.1"/>
    <property type="molecule type" value="Genomic_DNA"/>
</dbReference>
<dbReference type="PROSITE" id="PS51819">
    <property type="entry name" value="VOC"/>
    <property type="match status" value="1"/>
</dbReference>
<dbReference type="InterPro" id="IPR029068">
    <property type="entry name" value="Glyas_Bleomycin-R_OHBP_Dase"/>
</dbReference>
<name>F3KY71_9GAMM</name>
<organism evidence="1 2">
    <name type="scientific">Aequoribacter fuscus</name>
    <dbReference type="NCBI Taxonomy" id="2518989"/>
    <lineage>
        <taxon>Bacteria</taxon>
        <taxon>Pseudomonadati</taxon>
        <taxon>Pseudomonadota</taxon>
        <taxon>Gammaproteobacteria</taxon>
        <taxon>Cellvibrionales</taxon>
        <taxon>Halieaceae</taxon>
        <taxon>Aequoribacter</taxon>
    </lineage>
</organism>
<dbReference type="InterPro" id="IPR004360">
    <property type="entry name" value="Glyas_Fos-R_dOase_dom"/>
</dbReference>
<evidence type="ECO:0000313" key="1">
    <source>
        <dbReference type="EMBL" id="EGG30993.1"/>
    </source>
</evidence>
<comment type="caution">
    <text evidence="1">The sequence shown here is derived from an EMBL/GenBank/DDBJ whole genome shotgun (WGS) entry which is preliminary data.</text>
</comment>
<dbReference type="STRING" id="2518989.IMCC3088_801"/>
<dbReference type="AlphaFoldDB" id="F3KY71"/>
<reference evidence="1 2" key="1">
    <citation type="journal article" date="2011" name="J. Bacteriol.">
        <title>Genome sequence of strain IMCC3088, a proteorhodopsin-containing marine bacterium belonging to the OM60/NOR5 clade.</title>
        <authorList>
            <person name="Jang Y."/>
            <person name="Oh H.M."/>
            <person name="Kang I."/>
            <person name="Lee K."/>
            <person name="Yang S.J."/>
            <person name="Cho J.C."/>
        </authorList>
    </citation>
    <scope>NUCLEOTIDE SEQUENCE [LARGE SCALE GENOMIC DNA]</scope>
    <source>
        <strain evidence="1 2">IMCC3088</strain>
    </source>
</reference>
<dbReference type="eggNOG" id="COG0346">
    <property type="taxonomic scope" value="Bacteria"/>
</dbReference>
<dbReference type="RefSeq" id="WP_009574348.1">
    <property type="nucleotide sequence ID" value="NZ_AEIG01000001.1"/>
</dbReference>
<gene>
    <name evidence="1" type="ORF">IMCC3088_801</name>
</gene>
<dbReference type="Pfam" id="PF00903">
    <property type="entry name" value="Glyoxalase"/>
    <property type="match status" value="1"/>
</dbReference>
<dbReference type="OrthoDB" id="6909416at2"/>
<protein>
    <submittedName>
        <fullName evidence="1">NADH dehydrogenase</fullName>
    </submittedName>
</protein>
<accession>F3KY71</accession>
<dbReference type="Proteomes" id="UP000005615">
    <property type="component" value="Unassembled WGS sequence"/>
</dbReference>
<evidence type="ECO:0000313" key="2">
    <source>
        <dbReference type="Proteomes" id="UP000005615"/>
    </source>
</evidence>
<proteinExistence type="predicted"/>
<sequence length="358" mass="39717">MDTPTLAVDYLKASVAPDIKVTRLGYLRFERPDLDLAERFLSDFGLVTVHKSPQDLYLAANPGSSWCYHIRRSDQAKFLGFGFDCASLEDLQKLATEHNQHIEQGEELAPYARVILNDPNGFRVEINAAASAFDYGLPRNAATLNHSNSPERINAMQEFPAAPSPIVKLGHLVIETAGYEETVKWYTKTLGLIPSDTQVLPSGDPIVTFFRMDLGDTPTDHHTIAIAHTFQAAFSHAAFETLDIDAIGAGQQWLRDRGWRHAWGIGRHVLGSQVFDYWSDPWGAHHEHYADGDVFTADHAMGVSAASAQAMSQWGQVMPAQFIKPKLTLETLITLVKNLRKHSDLTVKKLAAIAKVMT</sequence>
<dbReference type="SUPFAM" id="SSF54593">
    <property type="entry name" value="Glyoxalase/Bleomycin resistance protein/Dihydroxybiphenyl dioxygenase"/>
    <property type="match status" value="1"/>
</dbReference>
<dbReference type="InterPro" id="IPR037523">
    <property type="entry name" value="VOC_core"/>
</dbReference>
<keyword evidence="2" id="KW-1185">Reference proteome</keyword>